<evidence type="ECO:0000256" key="11">
    <source>
        <dbReference type="ARBA" id="ARBA00023136"/>
    </source>
</evidence>
<dbReference type="Proteomes" id="UP000076964">
    <property type="component" value="Unassembled WGS sequence"/>
</dbReference>
<feature type="transmembrane region" description="Helical" evidence="13">
    <location>
        <begin position="452"/>
        <end position="472"/>
    </location>
</feature>
<feature type="transmembrane region" description="Helical" evidence="13">
    <location>
        <begin position="178"/>
        <end position="200"/>
    </location>
</feature>
<feature type="binding site" evidence="12">
    <location>
        <position position="429"/>
    </location>
    <ligand>
        <name>K(+)</name>
        <dbReference type="ChEBI" id="CHEBI:29103"/>
    </ligand>
</feature>
<feature type="transmembrane region" description="Helical" evidence="13">
    <location>
        <begin position="37"/>
        <end position="56"/>
    </location>
</feature>
<dbReference type="InterPro" id="IPR003445">
    <property type="entry name" value="Cat_transpt"/>
</dbReference>
<comment type="subcellular location">
    <subcellularLocation>
        <location evidence="1">Cell inner membrane</location>
        <topology evidence="1">Multi-pass membrane protein</topology>
    </subcellularLocation>
</comment>
<name>A0A177E676_9BACT</name>
<evidence type="ECO:0000256" key="8">
    <source>
        <dbReference type="ARBA" id="ARBA00022958"/>
    </source>
</evidence>
<feature type="transmembrane region" description="Helical" evidence="13">
    <location>
        <begin position="329"/>
        <end position="348"/>
    </location>
</feature>
<evidence type="ECO:0000313" key="15">
    <source>
        <dbReference type="Proteomes" id="UP000076964"/>
    </source>
</evidence>
<evidence type="ECO:0000256" key="4">
    <source>
        <dbReference type="ARBA" id="ARBA00022475"/>
    </source>
</evidence>
<feature type="transmembrane region" description="Helical" evidence="13">
    <location>
        <begin position="132"/>
        <end position="157"/>
    </location>
</feature>
<evidence type="ECO:0000256" key="12">
    <source>
        <dbReference type="PIRSR" id="PIRSR006247-1"/>
    </source>
</evidence>
<evidence type="ECO:0000256" key="13">
    <source>
        <dbReference type="SAM" id="Phobius"/>
    </source>
</evidence>
<proteinExistence type="inferred from homology"/>
<dbReference type="PANTHER" id="PTHR32024">
    <property type="entry name" value="TRK SYSTEM POTASSIUM UPTAKE PROTEIN TRKG-RELATED"/>
    <property type="match status" value="1"/>
</dbReference>
<sequence>MRTGTFLYILGWFLVFFSVTLFFPGLVSYIYHEPVQPFIYSEAITLIVGVLLIFLVKPEREIGYREGFAVVVFSWLAAGIFGALPFVFSGHLGLVDALFESVSGFTTTGSTVFDSLEELPRGLHFWRALSQWLGGMGIIVLSLAILPLLGIGGMQLYQAEMPGLTKDKLTPRIQDTARILWGVYSFFTVFEVLLLLAGGLDLYEALCHAFTTMATGGFSTRTASVAAFDSAYLDYVITFFMFVAGVNFSLHYRFLKGDLGAYFKSEEFKFYLLIGLAAVFICMFFNYIYGTYSNPSLNFRYSLFQVWSIMTTTGYGTADFDLWHPACKLLLLILMFFGGMAGSTGGGVKQIRFLILFKFIRFQFRKLIHPKAVEIIRYEDKKVAESIIQAILGFMALYGLFFVVASLLVCAQGIDIITATSAVAATLNNIGPGLAMVGPTKNFGWMPDFSKLVLTFCMLAGRLELYTVAILFTRSYWRGARKPTWRF</sequence>
<feature type="binding site" evidence="12">
    <location>
        <position position="107"/>
    </location>
    <ligand>
        <name>K(+)</name>
        <dbReference type="ChEBI" id="CHEBI:29103"/>
    </ligand>
</feature>
<feature type="transmembrane region" description="Helical" evidence="13">
    <location>
        <begin position="68"/>
        <end position="88"/>
    </location>
</feature>
<dbReference type="InterPro" id="IPR004772">
    <property type="entry name" value="TrkH"/>
</dbReference>
<keyword evidence="7 13" id="KW-0812">Transmembrane</keyword>
<keyword evidence="3" id="KW-0813">Transport</keyword>
<keyword evidence="8 12" id="KW-0630">Potassium</keyword>
<keyword evidence="5" id="KW-0997">Cell inner membrane</keyword>
<dbReference type="AlphaFoldDB" id="A0A177E676"/>
<keyword evidence="15" id="KW-1185">Reference proteome</keyword>
<comment type="caution">
    <text evidence="14">The sequence shown here is derived from an EMBL/GenBank/DDBJ whole genome shotgun (WGS) entry which is preliminary data.</text>
</comment>
<evidence type="ECO:0000256" key="5">
    <source>
        <dbReference type="ARBA" id="ARBA00022519"/>
    </source>
</evidence>
<keyword evidence="11 13" id="KW-0472">Membrane</keyword>
<organism evidence="14 15">
    <name type="scientific">Thermodesulfatator autotrophicus</name>
    <dbReference type="NCBI Taxonomy" id="1795632"/>
    <lineage>
        <taxon>Bacteria</taxon>
        <taxon>Pseudomonadati</taxon>
        <taxon>Thermodesulfobacteriota</taxon>
        <taxon>Thermodesulfobacteria</taxon>
        <taxon>Thermodesulfobacteriales</taxon>
        <taxon>Thermodesulfatatoraceae</taxon>
        <taxon>Thermodesulfatator</taxon>
    </lineage>
</organism>
<reference evidence="14 15" key="1">
    <citation type="submission" date="2016-02" db="EMBL/GenBank/DDBJ databases">
        <title>Draft genome sequence of Thermodesulfatator sp. S606.</title>
        <authorList>
            <person name="Lai Q."/>
            <person name="Cao J."/>
            <person name="Dupont S."/>
            <person name="Shao Z."/>
            <person name="Jebbar M."/>
            <person name="Alain K."/>
        </authorList>
    </citation>
    <scope>NUCLEOTIDE SEQUENCE [LARGE SCALE GENOMIC DNA]</scope>
    <source>
        <strain evidence="14 15">S606</strain>
    </source>
</reference>
<keyword evidence="4" id="KW-1003">Cell membrane</keyword>
<evidence type="ECO:0000256" key="10">
    <source>
        <dbReference type="ARBA" id="ARBA00023065"/>
    </source>
</evidence>
<comment type="similarity">
    <text evidence="2">Belongs to the TrkH potassium transport family.</text>
</comment>
<evidence type="ECO:0000256" key="9">
    <source>
        <dbReference type="ARBA" id="ARBA00022989"/>
    </source>
</evidence>
<feature type="binding site" evidence="12">
    <location>
        <position position="313"/>
    </location>
    <ligand>
        <name>K(+)</name>
        <dbReference type="ChEBI" id="CHEBI:29103"/>
    </ligand>
</feature>
<evidence type="ECO:0000256" key="7">
    <source>
        <dbReference type="ARBA" id="ARBA00022692"/>
    </source>
</evidence>
<dbReference type="Pfam" id="PF02386">
    <property type="entry name" value="TrkH"/>
    <property type="match status" value="1"/>
</dbReference>
<protein>
    <submittedName>
        <fullName evidence="14">Potassium transporter</fullName>
    </submittedName>
</protein>
<evidence type="ECO:0000256" key="2">
    <source>
        <dbReference type="ARBA" id="ARBA00009137"/>
    </source>
</evidence>
<dbReference type="OrthoDB" id="9810952at2"/>
<feature type="binding site" evidence="12">
    <location>
        <position position="108"/>
    </location>
    <ligand>
        <name>K(+)</name>
        <dbReference type="ChEBI" id="CHEBI:29103"/>
    </ligand>
</feature>
<dbReference type="EMBL" id="LSFI01000048">
    <property type="protein sequence ID" value="OAG26940.1"/>
    <property type="molecule type" value="Genomic_DNA"/>
</dbReference>
<feature type="transmembrane region" description="Helical" evidence="13">
    <location>
        <begin position="387"/>
        <end position="414"/>
    </location>
</feature>
<dbReference type="PIRSF" id="PIRSF006247">
    <property type="entry name" value="TrkH"/>
    <property type="match status" value="1"/>
</dbReference>
<dbReference type="GO" id="GO:0015379">
    <property type="term" value="F:potassium:chloride symporter activity"/>
    <property type="evidence" value="ECO:0007669"/>
    <property type="project" value="InterPro"/>
</dbReference>
<evidence type="ECO:0000256" key="1">
    <source>
        <dbReference type="ARBA" id="ARBA00004429"/>
    </source>
</evidence>
<dbReference type="STRING" id="1795632.TH606_09545"/>
<evidence type="ECO:0000313" key="14">
    <source>
        <dbReference type="EMBL" id="OAG26940.1"/>
    </source>
</evidence>
<evidence type="ECO:0000256" key="3">
    <source>
        <dbReference type="ARBA" id="ARBA00022448"/>
    </source>
</evidence>
<dbReference type="PANTHER" id="PTHR32024:SF2">
    <property type="entry name" value="TRK SYSTEM POTASSIUM UPTAKE PROTEIN TRKG-RELATED"/>
    <property type="match status" value="1"/>
</dbReference>
<keyword evidence="12" id="KW-0479">Metal-binding</keyword>
<keyword evidence="6" id="KW-0633">Potassium transport</keyword>
<feature type="transmembrane region" description="Helical" evidence="13">
    <location>
        <begin position="7"/>
        <end position="31"/>
    </location>
</feature>
<dbReference type="GO" id="GO:0005886">
    <property type="term" value="C:plasma membrane"/>
    <property type="evidence" value="ECO:0007669"/>
    <property type="project" value="UniProtKB-SubCell"/>
</dbReference>
<dbReference type="RefSeq" id="WP_068543313.1">
    <property type="nucleotide sequence ID" value="NZ_LSFI01000048.1"/>
</dbReference>
<feature type="transmembrane region" description="Helical" evidence="13">
    <location>
        <begin position="232"/>
        <end position="250"/>
    </location>
</feature>
<dbReference type="GO" id="GO:0046872">
    <property type="term" value="F:metal ion binding"/>
    <property type="evidence" value="ECO:0007669"/>
    <property type="project" value="UniProtKB-KW"/>
</dbReference>
<gene>
    <name evidence="14" type="ORF">TH606_09545</name>
</gene>
<accession>A0A177E676</accession>
<feature type="binding site" evidence="12">
    <location>
        <position position="312"/>
    </location>
    <ligand>
        <name>K(+)</name>
        <dbReference type="ChEBI" id="CHEBI:29103"/>
    </ligand>
</feature>
<evidence type="ECO:0000256" key="6">
    <source>
        <dbReference type="ARBA" id="ARBA00022538"/>
    </source>
</evidence>
<keyword evidence="9 13" id="KW-1133">Transmembrane helix</keyword>
<feature type="transmembrane region" description="Helical" evidence="13">
    <location>
        <begin position="270"/>
        <end position="289"/>
    </location>
</feature>
<keyword evidence="10" id="KW-0406">Ion transport</keyword>
<feature type="binding site" evidence="12">
    <location>
        <position position="216"/>
    </location>
    <ligand>
        <name>K(+)</name>
        <dbReference type="ChEBI" id="CHEBI:29103"/>
    </ligand>
</feature>